<keyword evidence="9" id="KW-1185">Reference proteome</keyword>
<gene>
    <name evidence="8" type="ORF">BASA50_000096</name>
</gene>
<feature type="region of interest" description="Disordered" evidence="5">
    <location>
        <begin position="110"/>
        <end position="135"/>
    </location>
</feature>
<dbReference type="Pfam" id="PF04084">
    <property type="entry name" value="RecA-like_ORC2"/>
    <property type="match status" value="1"/>
</dbReference>
<comment type="similarity">
    <text evidence="2">Belongs to the ORC2 family.</text>
</comment>
<dbReference type="InterPro" id="IPR056773">
    <property type="entry name" value="WHD_ORC2"/>
</dbReference>
<keyword evidence="3" id="KW-0235">DNA replication</keyword>
<dbReference type="InterPro" id="IPR056772">
    <property type="entry name" value="RecA-like_ORC2"/>
</dbReference>
<feature type="compositionally biased region" description="Acidic residues" evidence="5">
    <location>
        <begin position="320"/>
        <end position="331"/>
    </location>
</feature>
<feature type="domain" description="Origin recognition complex subunit 2 RecA-like" evidence="6">
    <location>
        <begin position="424"/>
        <end position="586"/>
    </location>
</feature>
<comment type="caution">
    <text evidence="8">The sequence shown here is derived from an EMBL/GenBank/DDBJ whole genome shotgun (WGS) entry which is preliminary data.</text>
</comment>
<feature type="region of interest" description="Disordered" evidence="5">
    <location>
        <begin position="217"/>
        <end position="342"/>
    </location>
</feature>
<evidence type="ECO:0000256" key="3">
    <source>
        <dbReference type="ARBA" id="ARBA00022705"/>
    </source>
</evidence>
<feature type="compositionally biased region" description="Low complexity" evidence="5">
    <location>
        <begin position="57"/>
        <end position="81"/>
    </location>
</feature>
<protein>
    <recommendedName>
        <fullName evidence="10">Origin recognition complex subunit 2</fullName>
    </recommendedName>
</protein>
<comment type="subcellular location">
    <subcellularLocation>
        <location evidence="1">Nucleus</location>
    </subcellularLocation>
</comment>
<proteinExistence type="inferred from homology"/>
<feature type="region of interest" description="Disordered" evidence="5">
    <location>
        <begin position="57"/>
        <end position="93"/>
    </location>
</feature>
<evidence type="ECO:0000256" key="1">
    <source>
        <dbReference type="ARBA" id="ARBA00004123"/>
    </source>
</evidence>
<feature type="compositionally biased region" description="Polar residues" evidence="5">
    <location>
        <begin position="277"/>
        <end position="287"/>
    </location>
</feature>
<dbReference type="PANTHER" id="PTHR14052:SF0">
    <property type="entry name" value="ORIGIN RECOGNITION COMPLEX SUBUNIT 2"/>
    <property type="match status" value="1"/>
</dbReference>
<feature type="compositionally biased region" description="Polar residues" evidence="5">
    <location>
        <begin position="1"/>
        <end position="17"/>
    </location>
</feature>
<feature type="region of interest" description="Disordered" evidence="5">
    <location>
        <begin position="148"/>
        <end position="179"/>
    </location>
</feature>
<organism evidence="8 9">
    <name type="scientific">Batrachochytrium salamandrivorans</name>
    <dbReference type="NCBI Taxonomy" id="1357716"/>
    <lineage>
        <taxon>Eukaryota</taxon>
        <taxon>Fungi</taxon>
        <taxon>Fungi incertae sedis</taxon>
        <taxon>Chytridiomycota</taxon>
        <taxon>Chytridiomycota incertae sedis</taxon>
        <taxon>Chytridiomycetes</taxon>
        <taxon>Rhizophydiales</taxon>
        <taxon>Rhizophydiales incertae sedis</taxon>
        <taxon>Batrachochytrium</taxon>
    </lineage>
</organism>
<feature type="compositionally biased region" description="Basic and acidic residues" evidence="5">
    <location>
        <begin position="18"/>
        <end position="29"/>
    </location>
</feature>
<evidence type="ECO:0000259" key="7">
    <source>
        <dbReference type="Pfam" id="PF24882"/>
    </source>
</evidence>
<evidence type="ECO:0000256" key="5">
    <source>
        <dbReference type="SAM" id="MobiDB-lite"/>
    </source>
</evidence>
<name>A0ABQ8EXW9_9FUNG</name>
<sequence>MSSQPQRYSNSPAAYSSTDKENRMADRQRRSPRLVGTPTEAKVTVVVTPSRAVVVTPSKAAAMAATSTTPSTTRISTSSATKNNPSSAARTPGRTPLAMVHRLRAGLVVDPVHSPSTPTSNRRRHQKLEGGGSDEWDDLACLVGTDHPIRSHAKSPHSTVVDSGSTKSMEATRDSLNGSPSQLVRTLFGFEKAKSLTKFMQKQAAANTAAMDLESKGLSDGCTANEEPTLDTQPSPSLKRTRDLGRTRDTNNSISPRKPQKAATTPVGRKSRRIVDLNSNRKATTPMTVRIQKRQIADRRLASVSNTQESESSSDATLSENDESDDDDDNDKLDRERESVVPSLSHDIEDISAQYNDEEEHDSYNIDNAHIGGADEVYSRFFREQSTSKKLTSNNTLSKLPVLEPKEFYNILDKVKVKHEQELKLLYSRHQQRFKQWSFELEQGFNLLFYGFGSKRELIEEYATQCLSAHPILIVNGFFPTVSIRDILSEILSDVLDYTGPCGPLFDQVARINLYFESPVRKVDRLYLVIHNIDGINLRSEKTHTALSRLASCRHIHIIASVDHINSGLLWDTVKITRFNWLWQDATTFASYIEETGFENSMMLQQSELGPLRTLQVLRSLTGNVRKIYRILIDHQIAAMNEVGDVDSEATHMLDMEVEEQTGLGSTVLGSKRDAGSVLRGALNRKAGSSKNGSAVALALPGLSFQRFYQYAHEQFLTGNEVIFHTQLTEFRDHNLIKSRVGADGTQVLYIPLATNVLRQLSEDAEW</sequence>
<evidence type="ECO:0000313" key="9">
    <source>
        <dbReference type="Proteomes" id="UP001648503"/>
    </source>
</evidence>
<evidence type="ECO:0008006" key="10">
    <source>
        <dbReference type="Google" id="ProtNLM"/>
    </source>
</evidence>
<dbReference type="Pfam" id="PF24882">
    <property type="entry name" value="WHD_ORC2"/>
    <property type="match status" value="1"/>
</dbReference>
<feature type="region of interest" description="Disordered" evidence="5">
    <location>
        <begin position="1"/>
        <end position="39"/>
    </location>
</feature>
<evidence type="ECO:0000256" key="4">
    <source>
        <dbReference type="ARBA" id="ARBA00023242"/>
    </source>
</evidence>
<evidence type="ECO:0000259" key="6">
    <source>
        <dbReference type="Pfam" id="PF04084"/>
    </source>
</evidence>
<reference evidence="8 9" key="1">
    <citation type="submission" date="2021-02" db="EMBL/GenBank/DDBJ databases">
        <title>Variation within the Batrachochytrium salamandrivorans European outbreak.</title>
        <authorList>
            <person name="Kelly M."/>
            <person name="Pasmans F."/>
            <person name="Shea T.P."/>
            <person name="Munoz J.F."/>
            <person name="Carranza S."/>
            <person name="Cuomo C.A."/>
            <person name="Martel A."/>
        </authorList>
    </citation>
    <scope>NUCLEOTIDE SEQUENCE [LARGE SCALE GENOMIC DNA]</scope>
    <source>
        <strain evidence="8 9">AMFP18/2</strain>
    </source>
</reference>
<accession>A0ABQ8EXW9</accession>
<dbReference type="InterPro" id="IPR007220">
    <property type="entry name" value="ORC2"/>
</dbReference>
<keyword evidence="4" id="KW-0539">Nucleus</keyword>
<feature type="compositionally biased region" description="Basic and acidic residues" evidence="5">
    <location>
        <begin position="240"/>
        <end position="249"/>
    </location>
</feature>
<evidence type="ECO:0000313" key="8">
    <source>
        <dbReference type="EMBL" id="KAH6587048.1"/>
    </source>
</evidence>
<evidence type="ECO:0000256" key="2">
    <source>
        <dbReference type="ARBA" id="ARBA00007421"/>
    </source>
</evidence>
<feature type="domain" description="Origin recognition complex subunit 2 winged-helix" evidence="7">
    <location>
        <begin position="701"/>
        <end position="755"/>
    </location>
</feature>
<dbReference type="EMBL" id="JAFCIX010000569">
    <property type="protein sequence ID" value="KAH6587048.1"/>
    <property type="molecule type" value="Genomic_DNA"/>
</dbReference>
<dbReference type="Proteomes" id="UP001648503">
    <property type="component" value="Unassembled WGS sequence"/>
</dbReference>
<dbReference type="PANTHER" id="PTHR14052">
    <property type="entry name" value="ORIGIN RECOGNITION COMPLEX SUBUNIT 2"/>
    <property type="match status" value="1"/>
</dbReference>
<feature type="compositionally biased region" description="Polar residues" evidence="5">
    <location>
        <begin position="156"/>
        <end position="179"/>
    </location>
</feature>